<dbReference type="EMBL" id="BEGY01000046">
    <property type="protein sequence ID" value="GAX79807.1"/>
    <property type="molecule type" value="Genomic_DNA"/>
</dbReference>
<evidence type="ECO:0000256" key="1">
    <source>
        <dbReference type="ARBA" id="ARBA00004604"/>
    </source>
</evidence>
<dbReference type="Proteomes" id="UP000232323">
    <property type="component" value="Unassembled WGS sequence"/>
</dbReference>
<keyword evidence="3" id="KW-0175">Coiled coil</keyword>
<name>A0A250X9R6_9CHLO</name>
<feature type="compositionally biased region" description="Polar residues" evidence="5">
    <location>
        <begin position="620"/>
        <end position="643"/>
    </location>
</feature>
<evidence type="ECO:0000259" key="7">
    <source>
        <dbReference type="Pfam" id="PF07540"/>
    </source>
</evidence>
<comment type="similarity">
    <text evidence="2">Belongs to the CBF/MAK21 family.</text>
</comment>
<keyword evidence="4" id="KW-0539">Nucleus</keyword>
<comment type="subcellular location">
    <subcellularLocation>
        <location evidence="1">Nucleus</location>
        <location evidence="1">Nucleolus</location>
    </subcellularLocation>
</comment>
<feature type="compositionally biased region" description="Polar residues" evidence="5">
    <location>
        <begin position="177"/>
        <end position="186"/>
    </location>
</feature>
<accession>A0A250X9R6</accession>
<dbReference type="InterPro" id="IPR005612">
    <property type="entry name" value="CCAAT-binding_factor"/>
</dbReference>
<feature type="domain" description="Nucleolar complex-associated protein 3 N-terminal" evidence="7">
    <location>
        <begin position="288"/>
        <end position="378"/>
    </location>
</feature>
<evidence type="ECO:0000313" key="9">
    <source>
        <dbReference type="Proteomes" id="UP000232323"/>
    </source>
</evidence>
<dbReference type="GO" id="GO:0003682">
    <property type="term" value="F:chromatin binding"/>
    <property type="evidence" value="ECO:0007669"/>
    <property type="project" value="TreeGrafter"/>
</dbReference>
<feature type="region of interest" description="Disordered" evidence="5">
    <location>
        <begin position="1"/>
        <end position="62"/>
    </location>
</feature>
<dbReference type="Pfam" id="PF03914">
    <property type="entry name" value="CBF"/>
    <property type="match status" value="1"/>
</dbReference>
<evidence type="ECO:0000313" key="8">
    <source>
        <dbReference type="EMBL" id="GAX79807.1"/>
    </source>
</evidence>
<dbReference type="Pfam" id="PF07540">
    <property type="entry name" value="NOC3p"/>
    <property type="match status" value="1"/>
</dbReference>
<feature type="compositionally biased region" description="Basic and acidic residues" evidence="5">
    <location>
        <begin position="142"/>
        <end position="153"/>
    </location>
</feature>
<sequence length="1019" mass="111108">MLESCAVGGNDFSEMVGKKRTNAPVNLGRGHQDKKRKANGVVKRQDIDFPADEEEQDVEVSDEDMEFVRQYGEDKINFLTSLDKSVLDRSVKQRQSKDSHNVEKGDKVGKDKSGSDDDDEEAGVRGARTRVEKDEAEAAYELEPRRVDKDSHRTAGSRGLPVKTLDGQVMYQHPKQRQQLRGSSTAHGDDEEAVESGVLGASSSVAAVAGVLQVAGVTIEDDMELSRKAEAVAAKQAAAQAAQANREQKAEELRRREEEQEAAAGGLPRELASSLKGLLDQSQRRQALKEAMAVAAQKLLSGPEDHVSELKILLALANNQDSQVSRLALLSLLAVFRDIIPGYRIRPPTDQELQVKVSKEVQKLRDYEAALLRSYQTYLKILVSALNKDAGGSASKHGAKKSGPGAAGSSASKNHARIAIKCMCQLLSSIPHFNYTSDLLQAVVPRMTARDQEIRVLCCSAVKQLLTGDVEGGVALEAVQLVADLVKNRKCDCLPDVVRTLSVLAFTEVKRDKEEGGDKKVKEKAIKIKKPGKKAAAAAKLGSPGMPTAAIEALKAKAASSRSIAKDVEREYKEADAGPDARLRASRQSKMLEALFEIYFRVIKHCTSSGLLHSEEDGSHNSTQGRPDSATASSTMSPGHTASTLGWSREKLLRKFPLLNPSLEGLARYTHLISVEYFNDIMEVFKQLLQGAVLPLIERLKVLLTASDILRGQGEALNVDRKEFYVQLYNTLNLIPYSQVLEPPMQGVYGEGETEADDPKLSQVLTPELMSGQQGLASMLASTLQQMLCDAKISDTARVAAFLKRSATVMAFCGSSEAMVILGTLLRMLRRYPRLLNMLQYEGDAPTGGRSFDPGCSDPSEAGAMASSLWELAFMTHHYHPHVAQAAGSLLAMGSKSGNTSQLSGPLAMAGTTKDLAEAYNIAMGAFRPAPPMPRAKRQALPVSMIRRLQLAEGKTSLTGGLKDIVKSIQVEDKKAGGLFEDHFRVLQVFEKNKEMRREKMLLIEKVKKFNQHLANKCI</sequence>
<feature type="region of interest" description="Disordered" evidence="5">
    <location>
        <begin position="240"/>
        <end position="267"/>
    </location>
</feature>
<protein>
    <recommendedName>
        <fullName evidence="10">Nucleolar complex protein 3 homolog</fullName>
    </recommendedName>
</protein>
<evidence type="ECO:0000256" key="3">
    <source>
        <dbReference type="ARBA" id="ARBA00023054"/>
    </source>
</evidence>
<keyword evidence="9" id="KW-1185">Reference proteome</keyword>
<dbReference type="AlphaFoldDB" id="A0A250X9R6"/>
<evidence type="ECO:0000256" key="5">
    <source>
        <dbReference type="SAM" id="MobiDB-lite"/>
    </source>
</evidence>
<organism evidence="8 9">
    <name type="scientific">Chlamydomonas eustigma</name>
    <dbReference type="NCBI Taxonomy" id="1157962"/>
    <lineage>
        <taxon>Eukaryota</taxon>
        <taxon>Viridiplantae</taxon>
        <taxon>Chlorophyta</taxon>
        <taxon>core chlorophytes</taxon>
        <taxon>Chlorophyceae</taxon>
        <taxon>CS clade</taxon>
        <taxon>Chlamydomonadales</taxon>
        <taxon>Chlamydomonadaceae</taxon>
        <taxon>Chlamydomonas</taxon>
    </lineage>
</organism>
<evidence type="ECO:0000259" key="6">
    <source>
        <dbReference type="Pfam" id="PF03914"/>
    </source>
</evidence>
<feature type="region of interest" description="Disordered" evidence="5">
    <location>
        <begin position="613"/>
        <end position="643"/>
    </location>
</feature>
<dbReference type="SUPFAM" id="SSF48371">
    <property type="entry name" value="ARM repeat"/>
    <property type="match status" value="1"/>
</dbReference>
<proteinExistence type="inferred from homology"/>
<dbReference type="PANTHER" id="PTHR14428:SF5">
    <property type="entry name" value="NUCLEOLAR COMPLEX PROTEIN 3 HOMOLOG"/>
    <property type="match status" value="1"/>
</dbReference>
<evidence type="ECO:0008006" key="10">
    <source>
        <dbReference type="Google" id="ProtNLM"/>
    </source>
</evidence>
<dbReference type="InterPro" id="IPR016024">
    <property type="entry name" value="ARM-type_fold"/>
</dbReference>
<dbReference type="InterPro" id="IPR011501">
    <property type="entry name" value="Noc3_N"/>
</dbReference>
<comment type="caution">
    <text evidence="8">The sequence shown here is derived from an EMBL/GenBank/DDBJ whole genome shotgun (WGS) entry which is preliminary data.</text>
</comment>
<dbReference type="STRING" id="1157962.A0A250X9R6"/>
<feature type="compositionally biased region" description="Basic and acidic residues" evidence="5">
    <location>
        <begin position="246"/>
        <end position="258"/>
    </location>
</feature>
<gene>
    <name evidence="8" type="ORF">CEUSTIGMA_g7247.t1</name>
</gene>
<reference evidence="8 9" key="1">
    <citation type="submission" date="2017-08" db="EMBL/GenBank/DDBJ databases">
        <title>Acidophilic green algal genome provides insights into adaptation to an acidic environment.</title>
        <authorList>
            <person name="Hirooka S."/>
            <person name="Hirose Y."/>
            <person name="Kanesaki Y."/>
            <person name="Higuchi S."/>
            <person name="Fujiwara T."/>
            <person name="Onuma R."/>
            <person name="Era A."/>
            <person name="Ohbayashi R."/>
            <person name="Uzuka A."/>
            <person name="Nozaki H."/>
            <person name="Yoshikawa H."/>
            <person name="Miyagishima S.Y."/>
        </authorList>
    </citation>
    <scope>NUCLEOTIDE SEQUENCE [LARGE SCALE GENOMIC DNA]</scope>
    <source>
        <strain evidence="8 9">NIES-2499</strain>
    </source>
</reference>
<feature type="domain" description="CCAAT-binding factor" evidence="6">
    <location>
        <begin position="703"/>
        <end position="887"/>
    </location>
</feature>
<dbReference type="GO" id="GO:0006270">
    <property type="term" value="P:DNA replication initiation"/>
    <property type="evidence" value="ECO:0007669"/>
    <property type="project" value="TreeGrafter"/>
</dbReference>
<evidence type="ECO:0000256" key="4">
    <source>
        <dbReference type="ARBA" id="ARBA00023242"/>
    </source>
</evidence>
<feature type="compositionally biased region" description="Acidic residues" evidence="5">
    <location>
        <begin position="49"/>
        <end position="62"/>
    </location>
</feature>
<feature type="compositionally biased region" description="Basic and acidic residues" evidence="5">
    <location>
        <begin position="87"/>
        <end position="115"/>
    </location>
</feature>
<dbReference type="InterPro" id="IPR016903">
    <property type="entry name" value="Nucleolar_cplx-assoc_3"/>
</dbReference>
<dbReference type="PANTHER" id="PTHR14428">
    <property type="entry name" value="NUCLEOLAR COMPLEX PROTEIN 3"/>
    <property type="match status" value="1"/>
</dbReference>
<evidence type="ECO:0000256" key="2">
    <source>
        <dbReference type="ARBA" id="ARBA00007797"/>
    </source>
</evidence>
<feature type="region of interest" description="Disordered" evidence="5">
    <location>
        <begin position="87"/>
        <end position="197"/>
    </location>
</feature>
<dbReference type="GO" id="GO:0005730">
    <property type="term" value="C:nucleolus"/>
    <property type="evidence" value="ECO:0007669"/>
    <property type="project" value="UniProtKB-SubCell"/>
</dbReference>
<dbReference type="OrthoDB" id="10263597at2759"/>